<dbReference type="PANTHER" id="PTHR46048">
    <property type="entry name" value="HYDROXYCARBOXYLIC ACID RECEPTOR 2"/>
    <property type="match status" value="1"/>
</dbReference>
<evidence type="ECO:0000256" key="7">
    <source>
        <dbReference type="ARBA" id="ARBA00023224"/>
    </source>
</evidence>
<evidence type="ECO:0000256" key="5">
    <source>
        <dbReference type="ARBA" id="ARBA00023136"/>
    </source>
</evidence>
<dbReference type="InterPro" id="IPR017452">
    <property type="entry name" value="GPCR_Rhodpsn_7TM"/>
</dbReference>
<dbReference type="Gene3D" id="1.20.1070.10">
    <property type="entry name" value="Rhodopsin 7-helix transmembrane proteins"/>
    <property type="match status" value="1"/>
</dbReference>
<keyword evidence="4" id="KW-0297">G-protein coupled receptor</keyword>
<comment type="subcellular location">
    <subcellularLocation>
        <location evidence="1">Membrane</location>
        <topology evidence="1">Multi-pass membrane protein</topology>
    </subcellularLocation>
</comment>
<organism evidence="10 11">
    <name type="scientific">Heterocephalus glaber</name>
    <name type="common">Naked mole rat</name>
    <dbReference type="NCBI Taxonomy" id="10181"/>
    <lineage>
        <taxon>Eukaryota</taxon>
        <taxon>Metazoa</taxon>
        <taxon>Chordata</taxon>
        <taxon>Craniata</taxon>
        <taxon>Vertebrata</taxon>
        <taxon>Euteleostomi</taxon>
        <taxon>Mammalia</taxon>
        <taxon>Eutheria</taxon>
        <taxon>Euarchontoglires</taxon>
        <taxon>Glires</taxon>
        <taxon>Rodentia</taxon>
        <taxon>Hystricomorpha</taxon>
        <taxon>Bathyergidae</taxon>
        <taxon>Heterocephalus</taxon>
    </lineage>
</organism>
<evidence type="ECO:0000313" key="10">
    <source>
        <dbReference type="EMBL" id="EHB07751.1"/>
    </source>
</evidence>
<proteinExistence type="predicted"/>
<dbReference type="eggNOG" id="KOG3656">
    <property type="taxonomic scope" value="Eukaryota"/>
</dbReference>
<evidence type="ECO:0000256" key="4">
    <source>
        <dbReference type="ARBA" id="ARBA00023040"/>
    </source>
</evidence>
<accession>G5BEP0</accession>
<evidence type="ECO:0000256" key="2">
    <source>
        <dbReference type="ARBA" id="ARBA00022692"/>
    </source>
</evidence>
<feature type="transmembrane region" description="Helical" evidence="8">
    <location>
        <begin position="26"/>
        <end position="47"/>
    </location>
</feature>
<dbReference type="STRING" id="10181.G5BEP0"/>
<dbReference type="PRINTS" id="PR00237">
    <property type="entry name" value="GPCRRHODOPSN"/>
</dbReference>
<keyword evidence="6 10" id="KW-0675">Receptor</keyword>
<evidence type="ECO:0000313" key="11">
    <source>
        <dbReference type="Proteomes" id="UP000006813"/>
    </source>
</evidence>
<dbReference type="GO" id="GO:0050728">
    <property type="term" value="P:negative regulation of inflammatory response"/>
    <property type="evidence" value="ECO:0007669"/>
    <property type="project" value="TreeGrafter"/>
</dbReference>
<dbReference type="PROSITE" id="PS50262">
    <property type="entry name" value="G_PROTEIN_RECEP_F1_2"/>
    <property type="match status" value="1"/>
</dbReference>
<dbReference type="Proteomes" id="UP000006813">
    <property type="component" value="Unassembled WGS sequence"/>
</dbReference>
<sequence length="164" mass="18465">MTAWNATECPSFYPTVKASGITWQEMLFLLQLLLPFGLIMFCNSGVLRTLQSQLREPDRQPQLQRARVLVTVVLLLFLLCFLPSMLAGILVNILRGSGSCDVLHVVVHVADIAGSFTYLHSVLSPVFYCFSSWAFSCSYHKVLDRLRGWSRAARPPSFDKDSYS</sequence>
<dbReference type="Pfam" id="PF00001">
    <property type="entry name" value="7tm_1"/>
    <property type="match status" value="1"/>
</dbReference>
<dbReference type="InParanoid" id="G5BEP0"/>
<evidence type="ECO:0000256" key="6">
    <source>
        <dbReference type="ARBA" id="ARBA00023170"/>
    </source>
</evidence>
<evidence type="ECO:0000256" key="3">
    <source>
        <dbReference type="ARBA" id="ARBA00022989"/>
    </source>
</evidence>
<dbReference type="SUPFAM" id="SSF81321">
    <property type="entry name" value="Family A G protein-coupled receptor-like"/>
    <property type="match status" value="1"/>
</dbReference>
<keyword evidence="5 8" id="KW-0472">Membrane</keyword>
<evidence type="ECO:0000256" key="8">
    <source>
        <dbReference type="SAM" id="Phobius"/>
    </source>
</evidence>
<feature type="domain" description="G-protein coupled receptors family 1 profile" evidence="9">
    <location>
        <begin position="1"/>
        <end position="128"/>
    </location>
</feature>
<feature type="transmembrane region" description="Helical" evidence="8">
    <location>
        <begin position="68"/>
        <end position="94"/>
    </location>
</feature>
<dbReference type="AlphaFoldDB" id="G5BEP0"/>
<dbReference type="GO" id="GO:0045125">
    <property type="term" value="F:bioactive lipid receptor activity"/>
    <property type="evidence" value="ECO:0007669"/>
    <property type="project" value="TreeGrafter"/>
</dbReference>
<evidence type="ECO:0000259" key="9">
    <source>
        <dbReference type="PROSITE" id="PS50262"/>
    </source>
</evidence>
<dbReference type="EMBL" id="JH169884">
    <property type="protein sequence ID" value="EHB07751.1"/>
    <property type="molecule type" value="Genomic_DNA"/>
</dbReference>
<dbReference type="GO" id="GO:0016020">
    <property type="term" value="C:membrane"/>
    <property type="evidence" value="ECO:0007669"/>
    <property type="project" value="UniProtKB-SubCell"/>
</dbReference>
<keyword evidence="7" id="KW-0807">Transducer</keyword>
<evidence type="ECO:0000256" key="1">
    <source>
        <dbReference type="ARBA" id="ARBA00004141"/>
    </source>
</evidence>
<keyword evidence="2 8" id="KW-0812">Transmembrane</keyword>
<dbReference type="InterPro" id="IPR000276">
    <property type="entry name" value="GPCR_Rhodpsn"/>
</dbReference>
<protein>
    <submittedName>
        <fullName evidence="10">Putative G-protein coupled receptor 31</fullName>
    </submittedName>
</protein>
<dbReference type="PANTHER" id="PTHR46048:SF7">
    <property type="entry name" value="12-(S)-HYDROXY-5,8,10,14-EICOSATETRAENOIC ACID RECEPTOR"/>
    <property type="match status" value="1"/>
</dbReference>
<reference evidence="10 11" key="1">
    <citation type="journal article" date="2011" name="Nature">
        <title>Genome sequencing reveals insights into physiology and longevity of the naked mole rat.</title>
        <authorList>
            <person name="Kim E.B."/>
            <person name="Fang X."/>
            <person name="Fushan A.A."/>
            <person name="Huang Z."/>
            <person name="Lobanov A.V."/>
            <person name="Han L."/>
            <person name="Marino S.M."/>
            <person name="Sun X."/>
            <person name="Turanov A.A."/>
            <person name="Yang P."/>
            <person name="Yim S.H."/>
            <person name="Zhao X."/>
            <person name="Kasaikina M.V."/>
            <person name="Stoletzki N."/>
            <person name="Peng C."/>
            <person name="Polak P."/>
            <person name="Xiong Z."/>
            <person name="Kiezun A."/>
            <person name="Zhu Y."/>
            <person name="Chen Y."/>
            <person name="Kryukov G.V."/>
            <person name="Zhang Q."/>
            <person name="Peshkin L."/>
            <person name="Yang L."/>
            <person name="Bronson R.T."/>
            <person name="Buffenstein R."/>
            <person name="Wang B."/>
            <person name="Han C."/>
            <person name="Li Q."/>
            <person name="Chen L."/>
            <person name="Zhao W."/>
            <person name="Sunyaev S.R."/>
            <person name="Park T.J."/>
            <person name="Zhang G."/>
            <person name="Wang J."/>
            <person name="Gladyshev V.N."/>
        </authorList>
    </citation>
    <scope>NUCLEOTIDE SEQUENCE [LARGE SCALE GENOMIC DNA]</scope>
</reference>
<keyword evidence="3 8" id="KW-1133">Transmembrane helix</keyword>
<gene>
    <name evidence="10" type="ORF">GW7_07937</name>
</gene>
<name>G5BEP0_HETGA</name>
<dbReference type="InterPro" id="IPR051893">
    <property type="entry name" value="HCARs"/>
</dbReference>